<reference evidence="2" key="1">
    <citation type="journal article" date="2019" name="Int. J. Syst. Evol. Microbiol.">
        <title>The Global Catalogue of Microorganisms (GCM) 10K type strain sequencing project: providing services to taxonomists for standard genome sequencing and annotation.</title>
        <authorList>
            <consortium name="The Broad Institute Genomics Platform"/>
            <consortium name="The Broad Institute Genome Sequencing Center for Infectious Disease"/>
            <person name="Wu L."/>
            <person name="Ma J."/>
        </authorList>
    </citation>
    <scope>NUCLEOTIDE SEQUENCE [LARGE SCALE GENOMIC DNA]</scope>
    <source>
        <strain evidence="2">CCUG 57113</strain>
    </source>
</reference>
<dbReference type="RefSeq" id="WP_209749781.1">
    <property type="nucleotide sequence ID" value="NZ_JBHSMH010000120.1"/>
</dbReference>
<dbReference type="Proteomes" id="UP001596105">
    <property type="component" value="Unassembled WGS sequence"/>
</dbReference>
<dbReference type="Pfam" id="PF13783">
    <property type="entry name" value="DUF4177"/>
    <property type="match status" value="1"/>
</dbReference>
<evidence type="ECO:0000313" key="1">
    <source>
        <dbReference type="EMBL" id="MFC5472301.1"/>
    </source>
</evidence>
<proteinExistence type="predicted"/>
<comment type="caution">
    <text evidence="1">The sequence shown here is derived from an EMBL/GenBank/DDBJ whole genome shotgun (WGS) entry which is preliminary data.</text>
</comment>
<name>A0ABW0M3Y2_9BACL</name>
<keyword evidence="2" id="KW-1185">Reference proteome</keyword>
<gene>
    <name evidence="1" type="ORF">ACFPPD_26815</name>
</gene>
<organism evidence="1 2">
    <name type="scientific">Cohnella suwonensis</name>
    <dbReference type="NCBI Taxonomy" id="696072"/>
    <lineage>
        <taxon>Bacteria</taxon>
        <taxon>Bacillati</taxon>
        <taxon>Bacillota</taxon>
        <taxon>Bacilli</taxon>
        <taxon>Bacillales</taxon>
        <taxon>Paenibacillaceae</taxon>
        <taxon>Cohnella</taxon>
    </lineage>
</organism>
<accession>A0ABW0M3Y2</accession>
<protein>
    <submittedName>
        <fullName evidence="1">DUF4177 domain-containing protein</fullName>
    </submittedName>
</protein>
<dbReference type="InterPro" id="IPR025234">
    <property type="entry name" value="YjzH-like"/>
</dbReference>
<evidence type="ECO:0000313" key="2">
    <source>
        <dbReference type="Proteomes" id="UP001596105"/>
    </source>
</evidence>
<sequence>MEQWEYRTIKYKTGGFLGGKVDAEELEDELNQYGSEGWELVSCFDTSMSQGASRDIVIVFKRIRKNITDYAEIK</sequence>
<dbReference type="EMBL" id="JBHSMH010000120">
    <property type="protein sequence ID" value="MFC5472301.1"/>
    <property type="molecule type" value="Genomic_DNA"/>
</dbReference>